<evidence type="ECO:0000256" key="1">
    <source>
        <dbReference type="SAM" id="MobiDB-lite"/>
    </source>
</evidence>
<comment type="caution">
    <text evidence="2">The sequence shown here is derived from an EMBL/GenBank/DDBJ whole genome shotgun (WGS) entry which is preliminary data.</text>
</comment>
<keyword evidence="3" id="KW-1185">Reference proteome</keyword>
<feature type="region of interest" description="Disordered" evidence="1">
    <location>
        <begin position="22"/>
        <end position="49"/>
    </location>
</feature>
<feature type="compositionally biased region" description="Basic and acidic residues" evidence="1">
    <location>
        <begin position="40"/>
        <end position="49"/>
    </location>
</feature>
<evidence type="ECO:0000313" key="2">
    <source>
        <dbReference type="EMBL" id="MFD2572768.1"/>
    </source>
</evidence>
<name>A0ABW5M720_9BACT</name>
<dbReference type="RefSeq" id="WP_381525358.1">
    <property type="nucleotide sequence ID" value="NZ_JBHULN010000012.1"/>
</dbReference>
<protein>
    <submittedName>
        <fullName evidence="2">Uncharacterized protein</fullName>
    </submittedName>
</protein>
<gene>
    <name evidence="2" type="ORF">ACFSUS_19160</name>
</gene>
<accession>A0ABW5M720</accession>
<sequence>MIHLPLHPLPVGLTALPSGRASCRPAATPRGADNNALSAKTEREAKLHT</sequence>
<dbReference type="EMBL" id="JBHULN010000012">
    <property type="protein sequence ID" value="MFD2572768.1"/>
    <property type="molecule type" value="Genomic_DNA"/>
</dbReference>
<evidence type="ECO:0000313" key="3">
    <source>
        <dbReference type="Proteomes" id="UP001597469"/>
    </source>
</evidence>
<organism evidence="2 3">
    <name type="scientific">Spirosoma soli</name>
    <dbReference type="NCBI Taxonomy" id="1770529"/>
    <lineage>
        <taxon>Bacteria</taxon>
        <taxon>Pseudomonadati</taxon>
        <taxon>Bacteroidota</taxon>
        <taxon>Cytophagia</taxon>
        <taxon>Cytophagales</taxon>
        <taxon>Cytophagaceae</taxon>
        <taxon>Spirosoma</taxon>
    </lineage>
</organism>
<proteinExistence type="predicted"/>
<dbReference type="Proteomes" id="UP001597469">
    <property type="component" value="Unassembled WGS sequence"/>
</dbReference>
<reference evidence="3" key="1">
    <citation type="journal article" date="2019" name="Int. J. Syst. Evol. Microbiol.">
        <title>The Global Catalogue of Microorganisms (GCM) 10K type strain sequencing project: providing services to taxonomists for standard genome sequencing and annotation.</title>
        <authorList>
            <consortium name="The Broad Institute Genomics Platform"/>
            <consortium name="The Broad Institute Genome Sequencing Center for Infectious Disease"/>
            <person name="Wu L."/>
            <person name="Ma J."/>
        </authorList>
    </citation>
    <scope>NUCLEOTIDE SEQUENCE [LARGE SCALE GENOMIC DNA]</scope>
    <source>
        <strain evidence="3">KCTC 42805</strain>
    </source>
</reference>